<organism evidence="4 5">
    <name type="scientific">Actinoallomurus spadix</name>
    <dbReference type="NCBI Taxonomy" id="79912"/>
    <lineage>
        <taxon>Bacteria</taxon>
        <taxon>Bacillati</taxon>
        <taxon>Actinomycetota</taxon>
        <taxon>Actinomycetes</taxon>
        <taxon>Streptosporangiales</taxon>
        <taxon>Thermomonosporaceae</taxon>
        <taxon>Actinoallomurus</taxon>
    </lineage>
</organism>
<dbReference type="Pfam" id="PF13556">
    <property type="entry name" value="HTH_30"/>
    <property type="match status" value="1"/>
</dbReference>
<dbReference type="Proteomes" id="UP001501822">
    <property type="component" value="Unassembled WGS sequence"/>
</dbReference>
<dbReference type="InterPro" id="IPR058663">
    <property type="entry name" value="PucR-like_N"/>
</dbReference>
<reference evidence="4 5" key="1">
    <citation type="journal article" date="2019" name="Int. J. Syst. Evol. Microbiol.">
        <title>The Global Catalogue of Microorganisms (GCM) 10K type strain sequencing project: providing services to taxonomists for standard genome sequencing and annotation.</title>
        <authorList>
            <consortium name="The Broad Institute Genomics Platform"/>
            <consortium name="The Broad Institute Genome Sequencing Center for Infectious Disease"/>
            <person name="Wu L."/>
            <person name="Ma J."/>
        </authorList>
    </citation>
    <scope>NUCLEOTIDE SEQUENCE [LARGE SCALE GENOMIC DNA]</scope>
    <source>
        <strain evidence="4 5">JCM 3146</strain>
    </source>
</reference>
<feature type="compositionally biased region" description="Low complexity" evidence="1">
    <location>
        <begin position="73"/>
        <end position="108"/>
    </location>
</feature>
<feature type="domain" description="PucR-like N-terminal" evidence="3">
    <location>
        <begin position="8"/>
        <end position="71"/>
    </location>
</feature>
<evidence type="ECO:0000256" key="1">
    <source>
        <dbReference type="SAM" id="MobiDB-lite"/>
    </source>
</evidence>
<dbReference type="Pfam" id="PF25906">
    <property type="entry name" value="PucR-like_N"/>
    <property type="match status" value="2"/>
</dbReference>
<gene>
    <name evidence="4" type="ORF">GCM10010151_39120</name>
</gene>
<evidence type="ECO:0000259" key="2">
    <source>
        <dbReference type="Pfam" id="PF13556"/>
    </source>
</evidence>
<dbReference type="InterPro" id="IPR051448">
    <property type="entry name" value="CdaR-like_regulators"/>
</dbReference>
<evidence type="ECO:0000313" key="4">
    <source>
        <dbReference type="EMBL" id="GAA0345720.1"/>
    </source>
</evidence>
<sequence>MTNEGRPWSYIPPELAAKVRPGLADEMMEEIHRRIPEYARRWDDAFATVIRSAIDRVIDEVLRRLAGAEDAARPSGAGDAARPARPGASGRPGAAARPGASGRPAGAGDAEPIADFFRAIGRSVAREGRGLDGLQTAIRVAGLAVWRRISADAEPLRLSARLLCVLGETVMLIQDEVAAAASEGYAQAEAAVAGELTRRRNQLVNLLLARPPASPEDVAELARVARWPVPRTVAAVALYERRQNVGRPAVPPDILADLSRSKPCLIVPDPDGPGRARLLDAALTDWVAVVGPTVGLSEVSRSMRWARQGLDLVRRGLIDDADVVRCAEHMSTLILFQDEELLAALSARQLAPLAHLRPGQQDRLAETLLAWLQAGRNANEVAVRLHVHPQTVRYRLRQLDDLFGDRLQDPDLRFELEIVLRARALLSGDTRARQPAGGQLISLRR</sequence>
<dbReference type="PANTHER" id="PTHR33744:SF1">
    <property type="entry name" value="DNA-BINDING TRANSCRIPTIONAL ACTIVATOR ADER"/>
    <property type="match status" value="1"/>
</dbReference>
<keyword evidence="5" id="KW-1185">Reference proteome</keyword>
<dbReference type="InterPro" id="IPR042070">
    <property type="entry name" value="PucR_C-HTH_sf"/>
</dbReference>
<proteinExistence type="predicted"/>
<name>A0ABN0WSQ3_9ACTN</name>
<dbReference type="RefSeq" id="WP_252808435.1">
    <property type="nucleotide sequence ID" value="NZ_BAAABM010000037.1"/>
</dbReference>
<dbReference type="Gene3D" id="1.10.10.2840">
    <property type="entry name" value="PucR C-terminal helix-turn-helix domain"/>
    <property type="match status" value="1"/>
</dbReference>
<feature type="domain" description="PucR-like N-terminal" evidence="3">
    <location>
        <begin position="109"/>
        <end position="208"/>
    </location>
</feature>
<evidence type="ECO:0000259" key="3">
    <source>
        <dbReference type="Pfam" id="PF25906"/>
    </source>
</evidence>
<protein>
    <submittedName>
        <fullName evidence="4">Helix-turn-helix domain-containing protein</fullName>
    </submittedName>
</protein>
<dbReference type="PANTHER" id="PTHR33744">
    <property type="entry name" value="CARBOHYDRATE DIACID REGULATOR"/>
    <property type="match status" value="1"/>
</dbReference>
<dbReference type="EMBL" id="BAAABM010000037">
    <property type="protein sequence ID" value="GAA0345720.1"/>
    <property type="molecule type" value="Genomic_DNA"/>
</dbReference>
<feature type="region of interest" description="Disordered" evidence="1">
    <location>
        <begin position="72"/>
        <end position="108"/>
    </location>
</feature>
<comment type="caution">
    <text evidence="4">The sequence shown here is derived from an EMBL/GenBank/DDBJ whole genome shotgun (WGS) entry which is preliminary data.</text>
</comment>
<accession>A0ABN0WSQ3</accession>
<feature type="domain" description="PucR C-terminal helix-turn-helix" evidence="2">
    <location>
        <begin position="364"/>
        <end position="422"/>
    </location>
</feature>
<dbReference type="InterPro" id="IPR025736">
    <property type="entry name" value="PucR_C-HTH_dom"/>
</dbReference>
<evidence type="ECO:0000313" key="5">
    <source>
        <dbReference type="Proteomes" id="UP001501822"/>
    </source>
</evidence>